<dbReference type="GO" id="GO:0019154">
    <property type="term" value="F:glycolate dehydrogenase activity"/>
    <property type="evidence" value="ECO:0007669"/>
    <property type="project" value="UniProtKB-EC"/>
</dbReference>
<keyword evidence="2 6" id="KW-0479">Metal-binding</keyword>
<keyword evidence="9" id="KW-1185">Reference proteome</keyword>
<dbReference type="PANTHER" id="PTHR32479">
    <property type="entry name" value="GLYCOLATE OXIDASE IRON-SULFUR SUBUNIT"/>
    <property type="match status" value="1"/>
</dbReference>
<dbReference type="InterPro" id="IPR012257">
    <property type="entry name" value="Glc_ox_4Fe-4S"/>
</dbReference>
<dbReference type="Pfam" id="PF02754">
    <property type="entry name" value="CCG"/>
    <property type="match status" value="2"/>
</dbReference>
<dbReference type="Pfam" id="PF13183">
    <property type="entry name" value="Fer4_8"/>
    <property type="match status" value="1"/>
</dbReference>
<comment type="function">
    <text evidence="6">Component of a complex that catalyzes the oxidation of glycolate to glyoxylate.</text>
</comment>
<comment type="catalytic activity">
    <reaction evidence="6">
        <text>(R)-lactate + A = pyruvate + AH2</text>
        <dbReference type="Rhea" id="RHEA:15089"/>
        <dbReference type="ChEBI" id="CHEBI:13193"/>
        <dbReference type="ChEBI" id="CHEBI:15361"/>
        <dbReference type="ChEBI" id="CHEBI:16004"/>
        <dbReference type="ChEBI" id="CHEBI:17499"/>
    </reaction>
</comment>
<dbReference type="InterPro" id="IPR017900">
    <property type="entry name" value="4Fe4S_Fe_S_CS"/>
</dbReference>
<keyword evidence="4 6" id="KW-0408">Iron</keyword>
<keyword evidence="3" id="KW-0677">Repeat</keyword>
<dbReference type="EMBL" id="FNZA01000001">
    <property type="protein sequence ID" value="SEI64753.1"/>
    <property type="molecule type" value="Genomic_DNA"/>
</dbReference>
<dbReference type="STRING" id="856736.SAMN04488058_101229"/>
<dbReference type="PROSITE" id="PS00198">
    <property type="entry name" value="4FE4S_FER_1"/>
    <property type="match status" value="2"/>
</dbReference>
<dbReference type="InterPro" id="IPR017896">
    <property type="entry name" value="4Fe4S_Fe-S-bd"/>
</dbReference>
<dbReference type="SUPFAM" id="SSF46548">
    <property type="entry name" value="alpha-helical ferredoxin"/>
    <property type="match status" value="1"/>
</dbReference>
<organism evidence="8 9">
    <name type="scientific">Deinococcus reticulitermitis</name>
    <dbReference type="NCBI Taxonomy" id="856736"/>
    <lineage>
        <taxon>Bacteria</taxon>
        <taxon>Thermotogati</taxon>
        <taxon>Deinococcota</taxon>
        <taxon>Deinococci</taxon>
        <taxon>Deinococcales</taxon>
        <taxon>Deinococcaceae</taxon>
        <taxon>Deinococcus</taxon>
    </lineage>
</organism>
<comment type="cofactor">
    <cofactor evidence="6">
        <name>[4Fe-4S] cluster</name>
        <dbReference type="ChEBI" id="CHEBI:49883"/>
    </cofactor>
    <text evidence="6">Binds 2 [4Fe-4S] clusters.</text>
</comment>
<feature type="domain" description="4Fe-4S ferredoxin-type" evidence="7">
    <location>
        <begin position="18"/>
        <end position="48"/>
    </location>
</feature>
<dbReference type="NCBIfam" id="NF008434">
    <property type="entry name" value="PRK11274.1"/>
    <property type="match status" value="1"/>
</dbReference>
<dbReference type="InterPro" id="IPR009051">
    <property type="entry name" value="Helical_ferredxn"/>
</dbReference>
<dbReference type="Gene3D" id="1.10.1060.10">
    <property type="entry name" value="Alpha-helical ferredoxin"/>
    <property type="match status" value="1"/>
</dbReference>
<dbReference type="PANTHER" id="PTHR32479:SF17">
    <property type="entry name" value="GLYCOLATE OXIDASE IRON-SULFUR SUBUNIT"/>
    <property type="match status" value="1"/>
</dbReference>
<evidence type="ECO:0000256" key="3">
    <source>
        <dbReference type="ARBA" id="ARBA00022737"/>
    </source>
</evidence>
<feature type="domain" description="4Fe-4S ferredoxin-type" evidence="7">
    <location>
        <begin position="69"/>
        <end position="98"/>
    </location>
</feature>
<gene>
    <name evidence="8" type="ORF">SAMN04488058_101229</name>
</gene>
<evidence type="ECO:0000256" key="4">
    <source>
        <dbReference type="ARBA" id="ARBA00023004"/>
    </source>
</evidence>
<evidence type="ECO:0000313" key="9">
    <source>
        <dbReference type="Proteomes" id="UP000199223"/>
    </source>
</evidence>
<evidence type="ECO:0000259" key="7">
    <source>
        <dbReference type="PROSITE" id="PS51379"/>
    </source>
</evidence>
<dbReference type="Proteomes" id="UP000199223">
    <property type="component" value="Unassembled WGS sequence"/>
</dbReference>
<dbReference type="PIRSF" id="PIRSF000139">
    <property type="entry name" value="Glc_ox_4Fe-4S"/>
    <property type="match status" value="1"/>
</dbReference>
<proteinExistence type="predicted"/>
<keyword evidence="6" id="KW-0249">Electron transport</keyword>
<dbReference type="InterPro" id="IPR004017">
    <property type="entry name" value="Cys_rich_dom"/>
</dbReference>
<protein>
    <recommendedName>
        <fullName evidence="6">Glycolate oxidase iron-sulfur subunit</fullName>
        <ecNumber evidence="6">1.1.99.14</ecNumber>
    </recommendedName>
</protein>
<sequence length="429" mass="45577">MLGGMNHDIPVLALGPQGEVMAHAVDACVHCGFCLPACPTYALLGDEMDSPRGRIVLMKEVLEGGLDLEDAAPHLDRCLGCQGCVTACPSGVPYGELITSFRGWSEPQRARTPLDRAKRYAILKALPAPKLFSVAARAGQFAKPLAPALPAALRAPLDLLPEQVPAMQPLPTLTPAKGKRRGRVALLAGCAQQALAPNFNAATLRVLARNGIEVVIPEGQGCCGAAALHTGARDEALRLVRANLRAFNPDDYDAILSNAAGCGAGLKEYPVVLHGLPEEAQARQFSARVRDISEYLAELLRDGELMPFLPTRRPLRVAYHDACHLAHAQGVKAAPRELLRAIPGVTVTEIPEGDLCCGSAGTYNLEQPELAGQLGERKAGHILSTAPDLIASGNIGCHTQIQSHVRRAGSRVPVLHTVEVLDLAYRGEL</sequence>
<dbReference type="GO" id="GO:0051539">
    <property type="term" value="F:4 iron, 4 sulfur cluster binding"/>
    <property type="evidence" value="ECO:0007669"/>
    <property type="project" value="UniProtKB-UniRule"/>
</dbReference>
<evidence type="ECO:0000256" key="6">
    <source>
        <dbReference type="PIRNR" id="PIRNR000139"/>
    </source>
</evidence>
<evidence type="ECO:0000313" key="8">
    <source>
        <dbReference type="EMBL" id="SEI64753.1"/>
    </source>
</evidence>
<keyword evidence="6" id="KW-0813">Transport</keyword>
<dbReference type="GO" id="GO:0046872">
    <property type="term" value="F:metal ion binding"/>
    <property type="evidence" value="ECO:0007669"/>
    <property type="project" value="UniProtKB-UniRule"/>
</dbReference>
<evidence type="ECO:0000256" key="5">
    <source>
        <dbReference type="ARBA" id="ARBA00023014"/>
    </source>
</evidence>
<keyword evidence="1 6" id="KW-0004">4Fe-4S</keyword>
<dbReference type="PROSITE" id="PS51379">
    <property type="entry name" value="4FE4S_FER_2"/>
    <property type="match status" value="2"/>
</dbReference>
<keyword evidence="5 6" id="KW-0411">Iron-sulfur</keyword>
<evidence type="ECO:0000256" key="1">
    <source>
        <dbReference type="ARBA" id="ARBA00022485"/>
    </source>
</evidence>
<evidence type="ECO:0000256" key="2">
    <source>
        <dbReference type="ARBA" id="ARBA00022723"/>
    </source>
</evidence>
<dbReference type="AlphaFoldDB" id="A0A1H6S9R3"/>
<dbReference type="EC" id="1.1.99.14" evidence="6"/>
<comment type="catalytic activity">
    <reaction evidence="6">
        <text>glycolate + A = glyoxylate + AH2</text>
        <dbReference type="Rhea" id="RHEA:21264"/>
        <dbReference type="ChEBI" id="CHEBI:13193"/>
        <dbReference type="ChEBI" id="CHEBI:17499"/>
        <dbReference type="ChEBI" id="CHEBI:29805"/>
        <dbReference type="ChEBI" id="CHEBI:36655"/>
        <dbReference type="EC" id="1.1.99.14"/>
    </reaction>
</comment>
<name>A0A1H6S9R3_9DEIO</name>
<reference evidence="9" key="1">
    <citation type="submission" date="2016-10" db="EMBL/GenBank/DDBJ databases">
        <authorList>
            <person name="Varghese N."/>
            <person name="Submissions S."/>
        </authorList>
    </citation>
    <scope>NUCLEOTIDE SEQUENCE [LARGE SCALE GENOMIC DNA]</scope>
    <source>
        <strain evidence="9">CGMCC 1.10218</strain>
    </source>
</reference>
<accession>A0A1H6S9R3</accession>